<dbReference type="EMBL" id="OZ020099">
    <property type="protein sequence ID" value="CAK9271271.1"/>
    <property type="molecule type" value="Genomic_DNA"/>
</dbReference>
<evidence type="ECO:0000313" key="1">
    <source>
        <dbReference type="EMBL" id="CAK9271271.1"/>
    </source>
</evidence>
<dbReference type="Proteomes" id="UP001497444">
    <property type="component" value="Chromosome 4"/>
</dbReference>
<reference evidence="1" key="1">
    <citation type="submission" date="2024-02" db="EMBL/GenBank/DDBJ databases">
        <authorList>
            <consortium name="ELIXIR-Norway"/>
            <consortium name="Elixir Norway"/>
        </authorList>
    </citation>
    <scope>NUCLEOTIDE SEQUENCE</scope>
</reference>
<accession>A0ABP0WZT7</accession>
<evidence type="ECO:0000313" key="2">
    <source>
        <dbReference type="Proteomes" id="UP001497444"/>
    </source>
</evidence>
<protein>
    <submittedName>
        <fullName evidence="1">Uncharacterized protein</fullName>
    </submittedName>
</protein>
<proteinExistence type="predicted"/>
<gene>
    <name evidence="1" type="ORF">CSSPJE1EN1_LOCUS16749</name>
</gene>
<keyword evidence="2" id="KW-1185">Reference proteome</keyword>
<sequence length="170" mass="19477">MASLRDRYKECQELAKTISLQCKDVKFNKFLSRVLAYKYLACLDELDKCLLSEGVLLIDPDETVLAELWRLLFYGQTLLKRWSDNDWWMSTITSSDSASVKELVLLHLREFHYCVKVLGVIASSEAIQGTFDVPPLEDSSFSTDVEEAYQRDTLSLGCDLQRWQCCGSVN</sequence>
<name>A0ABP0WZT7_9BRYO</name>
<organism evidence="1 2">
    <name type="scientific">Sphagnum jensenii</name>
    <dbReference type="NCBI Taxonomy" id="128206"/>
    <lineage>
        <taxon>Eukaryota</taxon>
        <taxon>Viridiplantae</taxon>
        <taxon>Streptophyta</taxon>
        <taxon>Embryophyta</taxon>
        <taxon>Bryophyta</taxon>
        <taxon>Sphagnophytina</taxon>
        <taxon>Sphagnopsida</taxon>
        <taxon>Sphagnales</taxon>
        <taxon>Sphagnaceae</taxon>
        <taxon>Sphagnum</taxon>
    </lineage>
</organism>